<evidence type="ECO:0000313" key="2">
    <source>
        <dbReference type="Proteomes" id="UP001141327"/>
    </source>
</evidence>
<sequence>MAGRRSGIVEKLVGNGVMQLNEYNELITTLLLGRHIFLRHDVTLVQCALTIMTTIPEPWMLRDLVDSMKQRLHNESRLASRSRGDAAFEIANSLEGGVARVLELLHRAHGVQRVVAQHPRFGAKIDPLNEAVPQGADWLNSERVDTALAEVSPNDTDQVFEATFSALVRADLSESAH</sequence>
<name>A0ABQ8UJ10_9EUKA</name>
<comment type="caution">
    <text evidence="1">The sequence shown here is derived from an EMBL/GenBank/DDBJ whole genome shotgun (WGS) entry which is preliminary data.</text>
</comment>
<dbReference type="EMBL" id="JAPMOS010000037">
    <property type="protein sequence ID" value="KAJ4457921.1"/>
    <property type="molecule type" value="Genomic_DNA"/>
</dbReference>
<accession>A0ABQ8UJ10</accession>
<dbReference type="Proteomes" id="UP001141327">
    <property type="component" value="Unassembled WGS sequence"/>
</dbReference>
<keyword evidence="2" id="KW-1185">Reference proteome</keyword>
<gene>
    <name evidence="1" type="ORF">PAPYR_6442</name>
</gene>
<protein>
    <submittedName>
        <fullName evidence="1">Uncharacterized protein</fullName>
    </submittedName>
</protein>
<proteinExistence type="predicted"/>
<evidence type="ECO:0000313" key="1">
    <source>
        <dbReference type="EMBL" id="KAJ4457921.1"/>
    </source>
</evidence>
<organism evidence="1 2">
    <name type="scientific">Paratrimastix pyriformis</name>
    <dbReference type="NCBI Taxonomy" id="342808"/>
    <lineage>
        <taxon>Eukaryota</taxon>
        <taxon>Metamonada</taxon>
        <taxon>Preaxostyla</taxon>
        <taxon>Paratrimastigidae</taxon>
        <taxon>Paratrimastix</taxon>
    </lineage>
</organism>
<reference evidence="1" key="1">
    <citation type="journal article" date="2022" name="bioRxiv">
        <title>Genomics of Preaxostyla Flagellates Illuminates Evolutionary Transitions and the Path Towards Mitochondrial Loss.</title>
        <authorList>
            <person name="Novak L.V.F."/>
            <person name="Treitli S.C."/>
            <person name="Pyrih J."/>
            <person name="Halakuc P."/>
            <person name="Pipaliya S.V."/>
            <person name="Vacek V."/>
            <person name="Brzon O."/>
            <person name="Soukal P."/>
            <person name="Eme L."/>
            <person name="Dacks J.B."/>
            <person name="Karnkowska A."/>
            <person name="Elias M."/>
            <person name="Hampl V."/>
        </authorList>
    </citation>
    <scope>NUCLEOTIDE SEQUENCE</scope>
    <source>
        <strain evidence="1">RCP-MX</strain>
    </source>
</reference>